<name>A0ABS0D0E0_9NOCA</name>
<dbReference type="Proteomes" id="UP000702209">
    <property type="component" value="Unassembled WGS sequence"/>
</dbReference>
<evidence type="ECO:0000313" key="2">
    <source>
        <dbReference type="Proteomes" id="UP000702209"/>
    </source>
</evidence>
<gene>
    <name evidence="1" type="ORF">IU459_32890</name>
</gene>
<proteinExistence type="predicted"/>
<keyword evidence="2" id="KW-1185">Reference proteome</keyword>
<organism evidence="1 2">
    <name type="scientific">Nocardia amamiensis</name>
    <dbReference type="NCBI Taxonomy" id="404578"/>
    <lineage>
        <taxon>Bacteria</taxon>
        <taxon>Bacillati</taxon>
        <taxon>Actinomycetota</taxon>
        <taxon>Actinomycetes</taxon>
        <taxon>Mycobacteriales</taxon>
        <taxon>Nocardiaceae</taxon>
        <taxon>Nocardia</taxon>
    </lineage>
</organism>
<reference evidence="1 2" key="1">
    <citation type="submission" date="2020-10" db="EMBL/GenBank/DDBJ databases">
        <title>Identification of Nocardia species via Next-generation sequencing and recognition of intraspecies genetic diversity.</title>
        <authorList>
            <person name="Li P."/>
            <person name="Li P."/>
            <person name="Lu B."/>
        </authorList>
    </citation>
    <scope>NUCLEOTIDE SEQUENCE [LARGE SCALE GENOMIC DNA]</scope>
    <source>
        <strain evidence="1 2">BJ06-0157</strain>
    </source>
</reference>
<accession>A0ABS0D0E0</accession>
<evidence type="ECO:0000313" key="1">
    <source>
        <dbReference type="EMBL" id="MBF6302303.1"/>
    </source>
</evidence>
<dbReference type="EMBL" id="JADLQX010000040">
    <property type="protein sequence ID" value="MBF6302303.1"/>
    <property type="molecule type" value="Genomic_DNA"/>
</dbReference>
<dbReference type="RefSeq" id="WP_195133491.1">
    <property type="nucleotide sequence ID" value="NZ_JADLQX010000040.1"/>
</dbReference>
<protein>
    <submittedName>
        <fullName evidence="1">Uncharacterized protein</fullName>
    </submittedName>
</protein>
<comment type="caution">
    <text evidence="1">The sequence shown here is derived from an EMBL/GenBank/DDBJ whole genome shotgun (WGS) entry which is preliminary data.</text>
</comment>
<sequence length="59" mass="6613">MGTTYTLGQHIRFDGTTWRVNSVRGIPGAQVVDLRDIDGGRHCQSWNAGILADMIRRGW</sequence>